<gene>
    <name evidence="4" type="ORF">CFX0092_B0833</name>
</gene>
<dbReference type="InterPro" id="IPR044725">
    <property type="entry name" value="CBSX3_CBS_dom"/>
</dbReference>
<accession>A0A161JZI6</accession>
<dbReference type="OrthoDB" id="9802114at2"/>
<sequence>MATVNQMLMSKGSEVYSIAPDATVLEALHLMAEKDIGALVVIDGDRLAGIFSERDYARKIALQGKSSRTTPIWAVMTDEVICVSPDLPADKCMVIMTDKRIRHLPVLADGRLVGIISIGDVVKSIMSEQQVLIRHLEDYILS</sequence>
<dbReference type="SMART" id="SM00116">
    <property type="entry name" value="CBS"/>
    <property type="match status" value="2"/>
</dbReference>
<evidence type="ECO:0000256" key="1">
    <source>
        <dbReference type="ARBA" id="ARBA00023122"/>
    </source>
</evidence>
<keyword evidence="5" id="KW-1185">Reference proteome</keyword>
<dbReference type="EMBL" id="LN890656">
    <property type="protein sequence ID" value="CUS06367.1"/>
    <property type="molecule type" value="Genomic_DNA"/>
</dbReference>
<dbReference type="PANTHER" id="PTHR43080:SF2">
    <property type="entry name" value="CBS DOMAIN-CONTAINING PROTEIN"/>
    <property type="match status" value="1"/>
</dbReference>
<dbReference type="InterPro" id="IPR000644">
    <property type="entry name" value="CBS_dom"/>
</dbReference>
<dbReference type="PROSITE" id="PS51371">
    <property type="entry name" value="CBS"/>
    <property type="match status" value="2"/>
</dbReference>
<name>A0A161JZI6_9CHLR</name>
<dbReference type="AlphaFoldDB" id="A0A161JZI6"/>
<dbReference type="CDD" id="cd04623">
    <property type="entry name" value="CBS_pair_bac_euk"/>
    <property type="match status" value="1"/>
</dbReference>
<organism evidence="4 5">
    <name type="scientific">Candidatus Promineifilum breve</name>
    <dbReference type="NCBI Taxonomy" id="1806508"/>
    <lineage>
        <taxon>Bacteria</taxon>
        <taxon>Bacillati</taxon>
        <taxon>Chloroflexota</taxon>
        <taxon>Ardenticatenia</taxon>
        <taxon>Candidatus Promineifilales</taxon>
        <taxon>Candidatus Promineifilaceae</taxon>
        <taxon>Candidatus Promineifilum</taxon>
    </lineage>
</organism>
<dbReference type="RefSeq" id="WP_095045645.1">
    <property type="nucleotide sequence ID" value="NZ_LN890656.1"/>
</dbReference>
<dbReference type="Proteomes" id="UP000215027">
    <property type="component" value="Chromosome II"/>
</dbReference>
<evidence type="ECO:0000256" key="2">
    <source>
        <dbReference type="PROSITE-ProRule" id="PRU00703"/>
    </source>
</evidence>
<dbReference type="Pfam" id="PF00571">
    <property type="entry name" value="CBS"/>
    <property type="match status" value="2"/>
</dbReference>
<proteinExistence type="predicted"/>
<keyword evidence="1 2" id="KW-0129">CBS domain</keyword>
<protein>
    <submittedName>
        <fullName evidence="4">Signal transduction protein with CBS domains</fullName>
    </submittedName>
</protein>
<dbReference type="InterPro" id="IPR051257">
    <property type="entry name" value="Diverse_CBS-Domain"/>
</dbReference>
<dbReference type="InterPro" id="IPR046342">
    <property type="entry name" value="CBS_dom_sf"/>
</dbReference>
<evidence type="ECO:0000313" key="5">
    <source>
        <dbReference type="Proteomes" id="UP000215027"/>
    </source>
</evidence>
<dbReference type="SUPFAM" id="SSF54631">
    <property type="entry name" value="CBS-domain pair"/>
    <property type="match status" value="1"/>
</dbReference>
<dbReference type="Gene3D" id="3.10.580.10">
    <property type="entry name" value="CBS-domain"/>
    <property type="match status" value="1"/>
</dbReference>
<dbReference type="PANTHER" id="PTHR43080">
    <property type="entry name" value="CBS DOMAIN-CONTAINING PROTEIN CBSX3, MITOCHONDRIAL"/>
    <property type="match status" value="1"/>
</dbReference>
<evidence type="ECO:0000313" key="4">
    <source>
        <dbReference type="EMBL" id="CUS06367.1"/>
    </source>
</evidence>
<feature type="domain" description="CBS" evidence="3">
    <location>
        <begin position="9"/>
        <end position="67"/>
    </location>
</feature>
<dbReference type="KEGG" id="pbf:CFX0092_B0833"/>
<reference evidence="4" key="1">
    <citation type="submission" date="2016-01" db="EMBL/GenBank/DDBJ databases">
        <authorList>
            <person name="Mcilroy J.S."/>
            <person name="Karst M S."/>
            <person name="Albertsen M."/>
        </authorList>
    </citation>
    <scope>NUCLEOTIDE SEQUENCE</scope>
    <source>
        <strain evidence="4">Cfx-K</strain>
    </source>
</reference>
<feature type="domain" description="CBS" evidence="3">
    <location>
        <begin position="76"/>
        <end position="131"/>
    </location>
</feature>
<evidence type="ECO:0000259" key="3">
    <source>
        <dbReference type="PROSITE" id="PS51371"/>
    </source>
</evidence>